<accession>A0AAI9T739</accession>
<feature type="non-terminal residue" evidence="1">
    <location>
        <position position="1"/>
    </location>
</feature>
<proteinExistence type="predicted"/>
<name>A0AAI9T739_PENTH</name>
<reference evidence="1" key="1">
    <citation type="submission" date="2015-06" db="EMBL/GenBank/DDBJ databases">
        <authorList>
            <person name="Nguyen H."/>
        </authorList>
    </citation>
    <scope>NUCLEOTIDE SEQUENCE</scope>
    <source>
        <strain evidence="1">DAOM 180753</strain>
    </source>
</reference>
<reference evidence="1" key="2">
    <citation type="journal article" date="2016" name="Fungal Biol.">
        <title>Ochratoxin A production by Penicillium thymicola.</title>
        <authorList>
            <person name="Nguyen H.D.T."/>
            <person name="McMullin D.R."/>
            <person name="Ponomareva E."/>
            <person name="Riley R."/>
            <person name="Pomraning K.R."/>
            <person name="Baker S.E."/>
            <person name="Seifert K.A."/>
        </authorList>
    </citation>
    <scope>NUCLEOTIDE SEQUENCE</scope>
    <source>
        <strain evidence="1">DAOM 180753</strain>
    </source>
</reference>
<dbReference type="EMBL" id="LACB01000901">
    <property type="protein sequence ID" value="KAJ9481129.1"/>
    <property type="molecule type" value="Genomic_DNA"/>
</dbReference>
<protein>
    <submittedName>
        <fullName evidence="1">Uncharacterized protein</fullName>
    </submittedName>
</protein>
<evidence type="ECO:0000313" key="1">
    <source>
        <dbReference type="EMBL" id="KAJ9481129.1"/>
    </source>
</evidence>
<sequence>GKLSICLDLSHIGLLP</sequence>
<organism evidence="1 2">
    <name type="scientific">Penicillium thymicola</name>
    <dbReference type="NCBI Taxonomy" id="293382"/>
    <lineage>
        <taxon>Eukaryota</taxon>
        <taxon>Fungi</taxon>
        <taxon>Dikarya</taxon>
        <taxon>Ascomycota</taxon>
        <taxon>Pezizomycotina</taxon>
        <taxon>Eurotiomycetes</taxon>
        <taxon>Eurotiomycetidae</taxon>
        <taxon>Eurotiales</taxon>
        <taxon>Aspergillaceae</taxon>
        <taxon>Penicillium</taxon>
    </lineage>
</organism>
<gene>
    <name evidence="1" type="ORF">VN97_g12373</name>
</gene>
<comment type="caution">
    <text evidence="1">The sequence shown here is derived from an EMBL/GenBank/DDBJ whole genome shotgun (WGS) entry which is preliminary data.</text>
</comment>
<dbReference type="Proteomes" id="UP001227192">
    <property type="component" value="Unassembled WGS sequence"/>
</dbReference>
<evidence type="ECO:0000313" key="2">
    <source>
        <dbReference type="Proteomes" id="UP001227192"/>
    </source>
</evidence>
<keyword evidence="2" id="KW-1185">Reference proteome</keyword>
<dbReference type="AlphaFoldDB" id="A0AAI9T739"/>